<evidence type="ECO:0000256" key="3">
    <source>
        <dbReference type="ARBA" id="ARBA00022729"/>
    </source>
</evidence>
<protein>
    <recommendedName>
        <fullName evidence="10">Envelope polyprotein</fullName>
    </recommendedName>
</protein>
<dbReference type="RefSeq" id="XP_054106950.1">
    <property type="nucleotide sequence ID" value="XM_054250975.1"/>
</dbReference>
<dbReference type="OrthoDB" id="9633697at2759"/>
<accession>A0A8I4A0P9</accession>
<dbReference type="Pfam" id="PF00429">
    <property type="entry name" value="TLV_coat"/>
    <property type="match status" value="1"/>
</dbReference>
<reference evidence="8" key="2">
    <citation type="submission" date="2025-08" db="UniProtKB">
        <authorList>
            <consortium name="Ensembl"/>
        </authorList>
    </citation>
    <scope>IDENTIFICATION</scope>
</reference>
<keyword evidence="3" id="KW-0732">Signal</keyword>
<dbReference type="InterPro" id="IPR008981">
    <property type="entry name" value="FMuLV_rcpt-bd"/>
</dbReference>
<dbReference type="OMA" id="VFANTTW"/>
<gene>
    <name evidence="8" type="primary">LOC128930632</name>
</gene>
<reference evidence="8" key="3">
    <citation type="submission" date="2025-09" db="UniProtKB">
        <authorList>
            <consortium name="Ensembl"/>
        </authorList>
    </citation>
    <scope>IDENTIFICATION</scope>
</reference>
<reference evidence="8 9" key="1">
    <citation type="submission" date="2009-03" db="EMBL/GenBank/DDBJ databases">
        <authorList>
            <person name="Warren W."/>
            <person name="Ye L."/>
            <person name="Minx P."/>
            <person name="Worley K."/>
            <person name="Gibbs R."/>
            <person name="Wilson R.K."/>
        </authorList>
    </citation>
    <scope>NUCLEOTIDE SEQUENCE [LARGE SCALE GENOMIC DNA]</scope>
</reference>
<keyword evidence="2 7" id="KW-0812">Transmembrane</keyword>
<keyword evidence="6" id="KW-1015">Disulfide bond</keyword>
<dbReference type="Ensembl" id="ENSCJAT00000140205.1">
    <property type="protein sequence ID" value="ENSCJAP00000085167.1"/>
    <property type="gene ID" value="ENSCJAG00000087079.1"/>
</dbReference>
<dbReference type="KEGG" id="cjc:128930632"/>
<comment type="subcellular location">
    <subcellularLocation>
        <location evidence="1">Membrane</location>
        <topology evidence="1">Single-pass membrane protein</topology>
    </subcellularLocation>
</comment>
<keyword evidence="4 7" id="KW-1133">Transmembrane helix</keyword>
<evidence type="ECO:0008006" key="10">
    <source>
        <dbReference type="Google" id="ProtNLM"/>
    </source>
</evidence>
<evidence type="ECO:0000313" key="8">
    <source>
        <dbReference type="Ensembl" id="ENSCJAP00000085167.1"/>
    </source>
</evidence>
<dbReference type="RefSeq" id="XP_054106951.1">
    <property type="nucleotide sequence ID" value="XM_054250976.1"/>
</dbReference>
<dbReference type="RefSeq" id="XP_054106952.1">
    <property type="nucleotide sequence ID" value="XM_054250977.1"/>
</dbReference>
<dbReference type="RefSeq" id="XP_054106948.1">
    <property type="nucleotide sequence ID" value="XM_054250973.1"/>
</dbReference>
<name>A0A8I4A0P9_CALJA</name>
<dbReference type="AlphaFoldDB" id="A0A8I4A0P9"/>
<evidence type="ECO:0000313" key="9">
    <source>
        <dbReference type="Proteomes" id="UP000008225"/>
    </source>
</evidence>
<evidence type="ECO:0000256" key="7">
    <source>
        <dbReference type="SAM" id="Phobius"/>
    </source>
</evidence>
<keyword evidence="9" id="KW-1185">Reference proteome</keyword>
<dbReference type="Proteomes" id="UP000008225">
    <property type="component" value="Chromosome X"/>
</dbReference>
<evidence type="ECO:0000256" key="5">
    <source>
        <dbReference type="ARBA" id="ARBA00023136"/>
    </source>
</evidence>
<dbReference type="RefSeq" id="XP_054106947.1">
    <property type="nucleotide sequence ID" value="XM_054250972.1"/>
</dbReference>
<evidence type="ECO:0000256" key="4">
    <source>
        <dbReference type="ARBA" id="ARBA00022989"/>
    </source>
</evidence>
<dbReference type="SUPFAM" id="SSF49830">
    <property type="entry name" value="ENV polyprotein, receptor-binding domain"/>
    <property type="match status" value="1"/>
</dbReference>
<dbReference type="InterPro" id="IPR018154">
    <property type="entry name" value="TLV/ENV_coat_polyprotein"/>
</dbReference>
<proteinExistence type="predicted"/>
<keyword evidence="5 7" id="KW-0472">Membrane</keyword>
<dbReference type="PANTHER" id="PTHR10424">
    <property type="entry name" value="VIRAL ENVELOPE PROTEIN"/>
    <property type="match status" value="1"/>
</dbReference>
<sequence>MGPQTWARPLKVMPESTEVLQLILLVYLFYLFPPAMSSTPTYSFLLTSFKSGHVFANTTWARKTGISNKASVGVDLCALFPGPGPNVATRNPAVIPRVDTINLATHFGHARGQTGCGRSTDAEKRLQSVDFYLCPGDHPDTSCQQVYEFFCPYWTCVTLATYSGGPTQSSTLSIARNSLPKTCTIGACNPLTITIHNPNSAHWYFGMTWGLRLYVTGFDYGTLFTIQKRVLVPRSPPKPIGPLTDLGVPMFHQHLDKVSSTVPLPIPAPPSWPQHQYLQSSLMSILNGMHQLLNVTQPKLAQDCWLCIKTKPPYYIGLGVEATLNISPLSCQALPHSLMLGDVSGNASCLISTGYNLSASPFQATCNQSLLISLNASVSYQAPTNTWLACTSGLTRCINGTEPEPVLCVLVHVLPQVYMYSGPEGQHLITSPGLHSRFCQAAPLFVPVLVGLSVAGSAAISTAALVKGETGLMSLSQQVDADLGNLQSAVNMLHTQVDSLAEVALQKRRGLDLLFLSQEGLCATLGENCCFYANRSGVVKDTLQRVQENLHKRQQERENSTSWYQNMFNWSPWLTTFLTLLAGPFLLLLLGLIFGPYILNWLLNVIRQHTALVKFIYLRTRYNP</sequence>
<dbReference type="Gene3D" id="3.90.310.10">
    <property type="entry name" value="ENV polyprotein, receptor-binding domain"/>
    <property type="match status" value="1"/>
</dbReference>
<dbReference type="Gene3D" id="1.10.287.210">
    <property type="match status" value="1"/>
</dbReference>
<evidence type="ECO:0000256" key="1">
    <source>
        <dbReference type="ARBA" id="ARBA00004167"/>
    </source>
</evidence>
<dbReference type="CDD" id="cd09851">
    <property type="entry name" value="HTLV-1-like_HR1-HR2"/>
    <property type="match status" value="1"/>
</dbReference>
<feature type="transmembrane region" description="Helical" evidence="7">
    <location>
        <begin position="573"/>
        <end position="599"/>
    </location>
</feature>
<organism evidence="8 9">
    <name type="scientific">Callithrix jacchus</name>
    <name type="common">White-tufted-ear marmoset</name>
    <name type="synonym">Simia Jacchus</name>
    <dbReference type="NCBI Taxonomy" id="9483"/>
    <lineage>
        <taxon>Eukaryota</taxon>
        <taxon>Metazoa</taxon>
        <taxon>Chordata</taxon>
        <taxon>Craniata</taxon>
        <taxon>Vertebrata</taxon>
        <taxon>Euteleostomi</taxon>
        <taxon>Mammalia</taxon>
        <taxon>Eutheria</taxon>
        <taxon>Euarchontoglires</taxon>
        <taxon>Primates</taxon>
        <taxon>Haplorrhini</taxon>
        <taxon>Platyrrhini</taxon>
        <taxon>Cebidae</taxon>
        <taxon>Callitrichinae</taxon>
        <taxon>Callithrix</taxon>
        <taxon>Callithrix</taxon>
    </lineage>
</organism>
<dbReference type="GeneID" id="128930632"/>
<evidence type="ECO:0000256" key="6">
    <source>
        <dbReference type="ARBA" id="ARBA00023157"/>
    </source>
</evidence>
<dbReference type="GeneTree" id="ENSGT00690000102286"/>
<evidence type="ECO:0000256" key="2">
    <source>
        <dbReference type="ARBA" id="ARBA00022692"/>
    </source>
</evidence>
<dbReference type="GO" id="GO:0016020">
    <property type="term" value="C:membrane"/>
    <property type="evidence" value="ECO:0007669"/>
    <property type="project" value="UniProtKB-SubCell"/>
</dbReference>
<dbReference type="RefSeq" id="XP_054106949.1">
    <property type="nucleotide sequence ID" value="XM_054250974.1"/>
</dbReference>
<dbReference type="SUPFAM" id="SSF58069">
    <property type="entry name" value="Virus ectodomain"/>
    <property type="match status" value="1"/>
</dbReference>
<dbReference type="PANTHER" id="PTHR10424:SF75">
    <property type="entry name" value="ENDOGENOUS RETROVIRUS GROUP S71 MEMBER 1 ENV POLYPROTEIN"/>
    <property type="match status" value="1"/>
</dbReference>